<organism evidence="2 3">
    <name type="scientific">Dipteronia sinensis</name>
    <dbReference type="NCBI Taxonomy" id="43782"/>
    <lineage>
        <taxon>Eukaryota</taxon>
        <taxon>Viridiplantae</taxon>
        <taxon>Streptophyta</taxon>
        <taxon>Embryophyta</taxon>
        <taxon>Tracheophyta</taxon>
        <taxon>Spermatophyta</taxon>
        <taxon>Magnoliopsida</taxon>
        <taxon>eudicotyledons</taxon>
        <taxon>Gunneridae</taxon>
        <taxon>Pentapetalae</taxon>
        <taxon>rosids</taxon>
        <taxon>malvids</taxon>
        <taxon>Sapindales</taxon>
        <taxon>Sapindaceae</taxon>
        <taxon>Hippocastanoideae</taxon>
        <taxon>Acereae</taxon>
        <taxon>Dipteronia</taxon>
    </lineage>
</organism>
<evidence type="ECO:0000313" key="2">
    <source>
        <dbReference type="EMBL" id="KAK3189694.1"/>
    </source>
</evidence>
<accession>A0AAD9ZSH4</accession>
<reference evidence="2" key="1">
    <citation type="journal article" date="2023" name="Plant J.">
        <title>Genome sequences and population genomics provide insights into the demographic history, inbreeding, and mutation load of two 'living fossil' tree species of Dipteronia.</title>
        <authorList>
            <person name="Feng Y."/>
            <person name="Comes H.P."/>
            <person name="Chen J."/>
            <person name="Zhu S."/>
            <person name="Lu R."/>
            <person name="Zhang X."/>
            <person name="Li P."/>
            <person name="Qiu J."/>
            <person name="Olsen K.M."/>
            <person name="Qiu Y."/>
        </authorList>
    </citation>
    <scope>NUCLEOTIDE SEQUENCE</scope>
    <source>
        <strain evidence="2">NBL</strain>
    </source>
</reference>
<evidence type="ECO:0000259" key="1">
    <source>
        <dbReference type="Pfam" id="PF14392"/>
    </source>
</evidence>
<dbReference type="InterPro" id="IPR025836">
    <property type="entry name" value="Zn_knuckle_CX2CX4HX4C"/>
</dbReference>
<dbReference type="Proteomes" id="UP001281410">
    <property type="component" value="Unassembled WGS sequence"/>
</dbReference>
<protein>
    <recommendedName>
        <fullName evidence="1">Zinc knuckle CX2CX4HX4C domain-containing protein</fullName>
    </recommendedName>
</protein>
<evidence type="ECO:0000313" key="3">
    <source>
        <dbReference type="Proteomes" id="UP001281410"/>
    </source>
</evidence>
<feature type="domain" description="Zinc knuckle CX2CX4HX4C" evidence="1">
    <location>
        <begin position="39"/>
        <end position="85"/>
    </location>
</feature>
<keyword evidence="3" id="KW-1185">Reference proteome</keyword>
<dbReference type="Pfam" id="PF14392">
    <property type="entry name" value="zf-CCHC_4"/>
    <property type="match status" value="1"/>
</dbReference>
<sequence>MTKEFGVFLGSMVGEVIEVDVGVWGDCSGKFLRVRVLLEVDKPLRQCLRVDMMEDGNETIMLVRYERFPIHYYWCRRLGHSLSECVIDPRVGGGEEDLPFGAWLKVAVPPRCM</sequence>
<gene>
    <name evidence="2" type="ORF">Dsin_029255</name>
</gene>
<name>A0AAD9ZSH4_9ROSI</name>
<proteinExistence type="predicted"/>
<dbReference type="EMBL" id="JANJYJ010000009">
    <property type="protein sequence ID" value="KAK3189694.1"/>
    <property type="molecule type" value="Genomic_DNA"/>
</dbReference>
<dbReference type="AlphaFoldDB" id="A0AAD9ZSH4"/>
<comment type="caution">
    <text evidence="2">The sequence shown here is derived from an EMBL/GenBank/DDBJ whole genome shotgun (WGS) entry which is preliminary data.</text>
</comment>